<evidence type="ECO:0000256" key="4">
    <source>
        <dbReference type="ARBA" id="ARBA00022679"/>
    </source>
</evidence>
<dbReference type="InterPro" id="IPR050482">
    <property type="entry name" value="Sensor_HK_TwoCompSys"/>
</dbReference>
<feature type="domain" description="Histidine kinase/HSP90-like ATPase" evidence="10">
    <location>
        <begin position="281"/>
        <end position="363"/>
    </location>
</feature>
<comment type="caution">
    <text evidence="12">The sequence shown here is derived from an EMBL/GenBank/DDBJ whole genome shotgun (WGS) entry which is preliminary data.</text>
</comment>
<dbReference type="EMBL" id="WOAA01000009">
    <property type="protein sequence ID" value="MUG66803.1"/>
    <property type="molecule type" value="Genomic_DNA"/>
</dbReference>
<dbReference type="GO" id="GO:0016301">
    <property type="term" value="F:kinase activity"/>
    <property type="evidence" value="ECO:0007669"/>
    <property type="project" value="UniProtKB-KW"/>
</dbReference>
<dbReference type="InterPro" id="IPR011712">
    <property type="entry name" value="Sig_transdc_His_kin_sub3_dim/P"/>
</dbReference>
<dbReference type="Proteomes" id="UP000435177">
    <property type="component" value="Unassembled WGS sequence"/>
</dbReference>
<comment type="catalytic activity">
    <reaction evidence="1">
        <text>ATP + protein L-histidine = ADP + protein N-phospho-L-histidine.</text>
        <dbReference type="EC" id="2.7.13.3"/>
    </reaction>
</comment>
<evidence type="ECO:0000313" key="12">
    <source>
        <dbReference type="EMBL" id="MUG66803.1"/>
    </source>
</evidence>
<evidence type="ECO:0000256" key="5">
    <source>
        <dbReference type="ARBA" id="ARBA00022741"/>
    </source>
</evidence>
<keyword evidence="3" id="KW-0597">Phosphoprotein</keyword>
<keyword evidence="8" id="KW-0902">Two-component regulatory system</keyword>
<sequence>MHSYRDRWEPMSMADMIWRSLALLLLGLLWFIGDNGHEGLILLLVLVNMTLARWRFSWPTWTTLIDLAVCTAVMPLWPEASYGLALPLFEAMRAYKPLFVLPIAVVVVAFAKVELLLLVVLIQAMFAGGILHYGSKQLASYRREADSERRDRYELESLKEELLLANMQTAHFAELTERNRISLKLHDDVGHELTAALLALQAYEQLRKEGDLQAGSMLEQAMNRLRASSRQLRETVHDLKPARAIGVAHLEEICRNFQAFPVKLHVYGDTSEVPAYLWIILASCLKEALTNIVRHSKAKHVEVSLDSSEHLIRLSVHNDGVTPEITVEPGIGLRNLRQRAQAVGGSISMNHRNGFQLICVLPIRKERLT</sequence>
<dbReference type="Pfam" id="PF07730">
    <property type="entry name" value="HisKA_3"/>
    <property type="match status" value="1"/>
</dbReference>
<dbReference type="Gene3D" id="3.30.565.10">
    <property type="entry name" value="Histidine kinase-like ATPase, C-terminal domain"/>
    <property type="match status" value="1"/>
</dbReference>
<keyword evidence="9" id="KW-1133">Transmembrane helix</keyword>
<evidence type="ECO:0000256" key="6">
    <source>
        <dbReference type="ARBA" id="ARBA00022777"/>
    </source>
</evidence>
<keyword evidence="7" id="KW-0067">ATP-binding</keyword>
<dbReference type="PANTHER" id="PTHR24421:SF10">
    <property type="entry name" value="NITRATE_NITRITE SENSOR PROTEIN NARQ"/>
    <property type="match status" value="1"/>
</dbReference>
<name>A0ABW9T0K4_9BACL</name>
<evidence type="ECO:0000259" key="10">
    <source>
        <dbReference type="Pfam" id="PF02518"/>
    </source>
</evidence>
<dbReference type="RefSeq" id="WP_155618160.1">
    <property type="nucleotide sequence ID" value="NZ_WOAA01000009.1"/>
</dbReference>
<dbReference type="InterPro" id="IPR036890">
    <property type="entry name" value="HATPase_C_sf"/>
</dbReference>
<evidence type="ECO:0000256" key="1">
    <source>
        <dbReference type="ARBA" id="ARBA00000085"/>
    </source>
</evidence>
<gene>
    <name evidence="12" type="ORF">GNP94_12395</name>
</gene>
<feature type="transmembrane region" description="Helical" evidence="9">
    <location>
        <begin position="98"/>
        <end position="126"/>
    </location>
</feature>
<evidence type="ECO:0000256" key="7">
    <source>
        <dbReference type="ARBA" id="ARBA00022840"/>
    </source>
</evidence>
<dbReference type="EC" id="2.7.13.3" evidence="2"/>
<organism evidence="12 13">
    <name type="scientific">Paenibacillus campinasensis</name>
    <dbReference type="NCBI Taxonomy" id="66347"/>
    <lineage>
        <taxon>Bacteria</taxon>
        <taxon>Bacillati</taxon>
        <taxon>Bacillota</taxon>
        <taxon>Bacilli</taxon>
        <taxon>Bacillales</taxon>
        <taxon>Paenibacillaceae</taxon>
        <taxon>Paenibacillus</taxon>
    </lineage>
</organism>
<reference evidence="12 13" key="1">
    <citation type="submission" date="2019-11" db="EMBL/GenBank/DDBJ databases">
        <title>Draft genome sequences of five Paenibacillus species of dairy origin.</title>
        <authorList>
            <person name="Olajide A.M."/>
            <person name="Chen S."/>
            <person name="Lapointe G."/>
        </authorList>
    </citation>
    <scope>NUCLEOTIDE SEQUENCE [LARGE SCALE GENOMIC DNA]</scope>
    <source>
        <strain evidence="12 13">3CS1</strain>
    </source>
</reference>
<evidence type="ECO:0000256" key="3">
    <source>
        <dbReference type="ARBA" id="ARBA00022553"/>
    </source>
</evidence>
<evidence type="ECO:0000313" key="13">
    <source>
        <dbReference type="Proteomes" id="UP000435177"/>
    </source>
</evidence>
<evidence type="ECO:0000256" key="2">
    <source>
        <dbReference type="ARBA" id="ARBA00012438"/>
    </source>
</evidence>
<keyword evidence="5" id="KW-0547">Nucleotide-binding</keyword>
<proteinExistence type="predicted"/>
<evidence type="ECO:0000259" key="11">
    <source>
        <dbReference type="Pfam" id="PF07730"/>
    </source>
</evidence>
<keyword evidence="9" id="KW-0812">Transmembrane</keyword>
<dbReference type="PANTHER" id="PTHR24421">
    <property type="entry name" value="NITRATE/NITRITE SENSOR PROTEIN NARX-RELATED"/>
    <property type="match status" value="1"/>
</dbReference>
<dbReference type="SUPFAM" id="SSF55874">
    <property type="entry name" value="ATPase domain of HSP90 chaperone/DNA topoisomerase II/histidine kinase"/>
    <property type="match status" value="1"/>
</dbReference>
<evidence type="ECO:0000256" key="9">
    <source>
        <dbReference type="SAM" id="Phobius"/>
    </source>
</evidence>
<dbReference type="Pfam" id="PF02518">
    <property type="entry name" value="HATPase_c"/>
    <property type="match status" value="1"/>
</dbReference>
<dbReference type="CDD" id="cd16917">
    <property type="entry name" value="HATPase_UhpB-NarQ-NarX-like"/>
    <property type="match status" value="1"/>
</dbReference>
<accession>A0ABW9T0K4</accession>
<keyword evidence="4" id="KW-0808">Transferase</keyword>
<dbReference type="Gene3D" id="1.20.5.1930">
    <property type="match status" value="1"/>
</dbReference>
<protein>
    <recommendedName>
        <fullName evidence="2">histidine kinase</fullName>
        <ecNumber evidence="2">2.7.13.3</ecNumber>
    </recommendedName>
</protein>
<keyword evidence="9" id="KW-0472">Membrane</keyword>
<feature type="transmembrane region" description="Helical" evidence="9">
    <location>
        <begin position="60"/>
        <end position="77"/>
    </location>
</feature>
<keyword evidence="13" id="KW-1185">Reference proteome</keyword>
<dbReference type="InterPro" id="IPR003594">
    <property type="entry name" value="HATPase_dom"/>
</dbReference>
<feature type="domain" description="Signal transduction histidine kinase subgroup 3 dimerisation and phosphoacceptor" evidence="11">
    <location>
        <begin position="177"/>
        <end position="242"/>
    </location>
</feature>
<evidence type="ECO:0000256" key="8">
    <source>
        <dbReference type="ARBA" id="ARBA00023012"/>
    </source>
</evidence>
<keyword evidence="6 12" id="KW-0418">Kinase</keyword>